<gene>
    <name evidence="1" type="ORF">LCGC14_0319760</name>
</gene>
<dbReference type="AlphaFoldDB" id="A0A0F9WRI7"/>
<comment type="caution">
    <text evidence="1">The sequence shown here is derived from an EMBL/GenBank/DDBJ whole genome shotgun (WGS) entry which is preliminary data.</text>
</comment>
<evidence type="ECO:0000313" key="1">
    <source>
        <dbReference type="EMBL" id="KKN81363.1"/>
    </source>
</evidence>
<name>A0A0F9WRI7_9ZZZZ</name>
<proteinExistence type="predicted"/>
<reference evidence="1" key="1">
    <citation type="journal article" date="2015" name="Nature">
        <title>Complex archaea that bridge the gap between prokaryotes and eukaryotes.</title>
        <authorList>
            <person name="Spang A."/>
            <person name="Saw J.H."/>
            <person name="Jorgensen S.L."/>
            <person name="Zaremba-Niedzwiedzka K."/>
            <person name="Martijn J."/>
            <person name="Lind A.E."/>
            <person name="van Eijk R."/>
            <person name="Schleper C."/>
            <person name="Guy L."/>
            <person name="Ettema T.J."/>
        </authorList>
    </citation>
    <scope>NUCLEOTIDE SEQUENCE</scope>
</reference>
<dbReference type="EMBL" id="LAZR01000215">
    <property type="protein sequence ID" value="KKN81363.1"/>
    <property type="molecule type" value="Genomic_DNA"/>
</dbReference>
<sequence>MGVEMEDATGKPSTIEDIERAATVVRKSIITAMMKLPPELAIELTTILRCLDEYRAIRVKLEQESGG</sequence>
<protein>
    <submittedName>
        <fullName evidence="1">Uncharacterized protein</fullName>
    </submittedName>
</protein>
<organism evidence="1">
    <name type="scientific">marine sediment metagenome</name>
    <dbReference type="NCBI Taxonomy" id="412755"/>
    <lineage>
        <taxon>unclassified sequences</taxon>
        <taxon>metagenomes</taxon>
        <taxon>ecological metagenomes</taxon>
    </lineage>
</organism>
<accession>A0A0F9WRI7</accession>